<sequence>MTQQPASLPTLPRRIARLLRHRWAEIGQRRVLPPDLLQRLGQRVAASERRHTGEIRICIENGLPPSYLWRGASARERAVTLFGKLRVWDTEHNNGVLIYLLLAEHAIEIVADRGLARRVPAATWQALVAHLGAALHQGRYEDGLTEVLAQVSALLVEHFPAEADGTPRSNQLPDAPVLL</sequence>
<accession>A0ABV9GW38</accession>
<feature type="domain" description="TPM" evidence="1">
    <location>
        <begin position="30"/>
        <end position="153"/>
    </location>
</feature>
<organism evidence="2 3">
    <name type="scientific">Comamonas nitrativorans</name>
    <dbReference type="NCBI Taxonomy" id="108437"/>
    <lineage>
        <taxon>Bacteria</taxon>
        <taxon>Pseudomonadati</taxon>
        <taxon>Pseudomonadota</taxon>
        <taxon>Betaproteobacteria</taxon>
        <taxon>Burkholderiales</taxon>
        <taxon>Comamonadaceae</taxon>
        <taxon>Comamonas</taxon>
    </lineage>
</organism>
<evidence type="ECO:0000313" key="3">
    <source>
        <dbReference type="Proteomes" id="UP001595967"/>
    </source>
</evidence>
<keyword evidence="3" id="KW-1185">Reference proteome</keyword>
<name>A0ABV9GW38_9BURK</name>
<proteinExistence type="predicted"/>
<dbReference type="PANTHER" id="PTHR30373">
    <property type="entry name" value="UPF0603 PROTEIN YGCG"/>
    <property type="match status" value="1"/>
</dbReference>
<evidence type="ECO:0000259" key="1">
    <source>
        <dbReference type="Pfam" id="PF04536"/>
    </source>
</evidence>
<reference evidence="3" key="1">
    <citation type="journal article" date="2019" name="Int. J. Syst. Evol. Microbiol.">
        <title>The Global Catalogue of Microorganisms (GCM) 10K type strain sequencing project: providing services to taxonomists for standard genome sequencing and annotation.</title>
        <authorList>
            <consortium name="The Broad Institute Genomics Platform"/>
            <consortium name="The Broad Institute Genome Sequencing Center for Infectious Disease"/>
            <person name="Wu L."/>
            <person name="Ma J."/>
        </authorList>
    </citation>
    <scope>NUCLEOTIDE SEQUENCE [LARGE SCALE GENOMIC DNA]</scope>
    <source>
        <strain evidence="3">JCM 11650</strain>
    </source>
</reference>
<dbReference type="Pfam" id="PF04536">
    <property type="entry name" value="TPM_phosphatase"/>
    <property type="match status" value="1"/>
</dbReference>
<dbReference type="InterPro" id="IPR007621">
    <property type="entry name" value="TPM_dom"/>
</dbReference>
<dbReference type="EMBL" id="JBHSEW010000002">
    <property type="protein sequence ID" value="MFC4621441.1"/>
    <property type="molecule type" value="Genomic_DNA"/>
</dbReference>
<evidence type="ECO:0000313" key="2">
    <source>
        <dbReference type="EMBL" id="MFC4621441.1"/>
    </source>
</evidence>
<gene>
    <name evidence="2" type="ORF">ACFO3A_04355</name>
</gene>
<comment type="caution">
    <text evidence="2">The sequence shown here is derived from an EMBL/GenBank/DDBJ whole genome shotgun (WGS) entry which is preliminary data.</text>
</comment>
<dbReference type="RefSeq" id="WP_377724298.1">
    <property type="nucleotide sequence ID" value="NZ_JBHSEW010000002.1"/>
</dbReference>
<dbReference type="Proteomes" id="UP001595967">
    <property type="component" value="Unassembled WGS sequence"/>
</dbReference>
<protein>
    <submittedName>
        <fullName evidence="2">TPM domain-containing protein</fullName>
    </submittedName>
</protein>
<dbReference type="Gene3D" id="3.10.310.50">
    <property type="match status" value="1"/>
</dbReference>
<dbReference type="PANTHER" id="PTHR30373:SF8">
    <property type="entry name" value="BLL7265 PROTEIN"/>
    <property type="match status" value="1"/>
</dbReference>